<evidence type="ECO:0000313" key="2">
    <source>
        <dbReference type="EMBL" id="GAA5085542.1"/>
    </source>
</evidence>
<keyword evidence="1" id="KW-0732">Signal</keyword>
<dbReference type="Proteomes" id="UP001501407">
    <property type="component" value="Unassembled WGS sequence"/>
</dbReference>
<feature type="signal peptide" evidence="1">
    <location>
        <begin position="1"/>
        <end position="27"/>
    </location>
</feature>
<dbReference type="RefSeq" id="WP_194412337.1">
    <property type="nucleotide sequence ID" value="NZ_BAABKZ010000001.1"/>
</dbReference>
<sequence length="441" mass="47107">MNGSSRIRRRILATAGAVAGITLLATGCGVGSSPSAGPSTDPDAPVTLTFQWWGNDDRAAATQKVVDLYEEKHPNVTIETSFAPDANYWEKMATQVAGGNTPDVFQMKLEYFKEYQQRGVIADLTPFTKGDDAVLHTDDTAEAALAAGTLDDKIYGMPTGRSTQSFFYDPAAWAAAGLDAPELGWTWDDFADAGEEIKESSGGAKYLSADFGDQAPWFQAWLLQRGKSLYTDDGEVNFTQKDLEEFWNFTTGLVADGVLTPAEITTANDRTTANSPLVKGVALGEFNDVSLASAYFQAFGEVALAPFPADEDAEAAGMFEGVTQLLTVAKTSTHQEEAAKFIDFFLNDPEAGEILGITRGMPANSAILDDLSSGFTGGDLATYEFETDMADAVVPAPPVAPEGGSESLTEFKSMYDKVIFGQVTVKDAAAQMFAAFQSNIS</sequence>
<organism evidence="2 3">
    <name type="scientific">Microbacterium yannicii</name>
    <dbReference type="NCBI Taxonomy" id="671622"/>
    <lineage>
        <taxon>Bacteria</taxon>
        <taxon>Bacillati</taxon>
        <taxon>Actinomycetota</taxon>
        <taxon>Actinomycetes</taxon>
        <taxon>Micrococcales</taxon>
        <taxon>Microbacteriaceae</taxon>
        <taxon>Microbacterium</taxon>
    </lineage>
</organism>
<dbReference type="EMBL" id="BAABKZ010000001">
    <property type="protein sequence ID" value="GAA5085542.1"/>
    <property type="molecule type" value="Genomic_DNA"/>
</dbReference>
<comment type="caution">
    <text evidence="2">The sequence shown here is derived from an EMBL/GenBank/DDBJ whole genome shotgun (WGS) entry which is preliminary data.</text>
</comment>
<protein>
    <submittedName>
        <fullName evidence="2">Extracellular solute-binding protein</fullName>
    </submittedName>
</protein>
<dbReference type="InterPro" id="IPR006059">
    <property type="entry name" value="SBP"/>
</dbReference>
<keyword evidence="3" id="KW-1185">Reference proteome</keyword>
<dbReference type="Pfam" id="PF01547">
    <property type="entry name" value="SBP_bac_1"/>
    <property type="match status" value="1"/>
</dbReference>
<gene>
    <name evidence="2" type="ORF">GCM10025760_04500</name>
</gene>
<evidence type="ECO:0000256" key="1">
    <source>
        <dbReference type="SAM" id="SignalP"/>
    </source>
</evidence>
<proteinExistence type="predicted"/>
<dbReference type="InterPro" id="IPR050490">
    <property type="entry name" value="Bact_solute-bd_prot1"/>
</dbReference>
<dbReference type="Gene3D" id="3.40.190.10">
    <property type="entry name" value="Periplasmic binding protein-like II"/>
    <property type="match status" value="2"/>
</dbReference>
<dbReference type="PANTHER" id="PTHR43649">
    <property type="entry name" value="ARABINOSE-BINDING PROTEIN-RELATED"/>
    <property type="match status" value="1"/>
</dbReference>
<name>A0ABP9LXM8_9MICO</name>
<accession>A0ABP9LXM8</accession>
<reference evidence="3" key="1">
    <citation type="journal article" date="2019" name="Int. J. Syst. Evol. Microbiol.">
        <title>The Global Catalogue of Microorganisms (GCM) 10K type strain sequencing project: providing services to taxonomists for standard genome sequencing and annotation.</title>
        <authorList>
            <consortium name="The Broad Institute Genomics Platform"/>
            <consortium name="The Broad Institute Genome Sequencing Center for Infectious Disease"/>
            <person name="Wu L."/>
            <person name="Ma J."/>
        </authorList>
    </citation>
    <scope>NUCLEOTIDE SEQUENCE [LARGE SCALE GENOMIC DNA]</scope>
    <source>
        <strain evidence="3">JCM 18959</strain>
    </source>
</reference>
<dbReference type="PANTHER" id="PTHR43649:SF30">
    <property type="entry name" value="ABC TRANSPORTER SUBSTRATE-BINDING PROTEIN"/>
    <property type="match status" value="1"/>
</dbReference>
<dbReference type="PROSITE" id="PS51257">
    <property type="entry name" value="PROKAR_LIPOPROTEIN"/>
    <property type="match status" value="1"/>
</dbReference>
<evidence type="ECO:0000313" key="3">
    <source>
        <dbReference type="Proteomes" id="UP001501407"/>
    </source>
</evidence>
<feature type="chain" id="PRO_5045788341" evidence="1">
    <location>
        <begin position="28"/>
        <end position="441"/>
    </location>
</feature>
<dbReference type="SUPFAM" id="SSF53850">
    <property type="entry name" value="Periplasmic binding protein-like II"/>
    <property type="match status" value="1"/>
</dbReference>